<gene>
    <name evidence="2" type="ORF">D1224_10435</name>
</gene>
<dbReference type="AlphaFoldDB" id="A0A399R312"/>
<dbReference type="OrthoDB" id="7595716at2"/>
<dbReference type="RefSeq" id="WP_119379804.1">
    <property type="nucleotide sequence ID" value="NZ_QWGB01000005.1"/>
</dbReference>
<dbReference type="SUPFAM" id="SSF54913">
    <property type="entry name" value="GlnB-like"/>
    <property type="match status" value="1"/>
</dbReference>
<dbReference type="GO" id="GO:0030234">
    <property type="term" value="F:enzyme regulator activity"/>
    <property type="evidence" value="ECO:0007669"/>
    <property type="project" value="InterPro"/>
</dbReference>
<proteinExistence type="predicted"/>
<dbReference type="EMBL" id="QWGB01000005">
    <property type="protein sequence ID" value="RIJ24615.1"/>
    <property type="molecule type" value="Genomic_DNA"/>
</dbReference>
<comment type="caution">
    <text evidence="2">The sequence shown here is derived from an EMBL/GenBank/DDBJ whole genome shotgun (WGS) entry which is preliminary data.</text>
</comment>
<organism evidence="2 3">
    <name type="scientific">Henriciella barbarensis</name>
    <dbReference type="NCBI Taxonomy" id="86342"/>
    <lineage>
        <taxon>Bacteria</taxon>
        <taxon>Pseudomonadati</taxon>
        <taxon>Pseudomonadota</taxon>
        <taxon>Alphaproteobacteria</taxon>
        <taxon>Hyphomonadales</taxon>
        <taxon>Hyphomonadaceae</taxon>
        <taxon>Henriciella</taxon>
    </lineage>
</organism>
<keyword evidence="3" id="KW-1185">Reference proteome</keyword>
<name>A0A399R312_9PROT</name>
<dbReference type="Gene3D" id="3.30.70.120">
    <property type="match status" value="1"/>
</dbReference>
<dbReference type="Pfam" id="PF00543">
    <property type="entry name" value="P-II"/>
    <property type="match status" value="1"/>
</dbReference>
<protein>
    <recommendedName>
        <fullName evidence="1">Nitrogen regulatory protein P-II</fullName>
    </recommendedName>
</protein>
<reference evidence="2 3" key="1">
    <citation type="submission" date="2018-08" db="EMBL/GenBank/DDBJ databases">
        <title>Henriciella mobilis sp. nov., isolated from seawater.</title>
        <authorList>
            <person name="Cheng H."/>
            <person name="Wu Y.-H."/>
            <person name="Xu X.-W."/>
            <person name="Guo L.-L."/>
        </authorList>
    </citation>
    <scope>NUCLEOTIDE SEQUENCE [LARGE SCALE GENOMIC DNA]</scope>
    <source>
        <strain evidence="2 3">CCUG66934</strain>
    </source>
</reference>
<evidence type="ECO:0000256" key="1">
    <source>
        <dbReference type="ARBA" id="ARBA00015681"/>
    </source>
</evidence>
<dbReference type="InterPro" id="IPR002187">
    <property type="entry name" value="N-reg_PII"/>
</dbReference>
<dbReference type="InterPro" id="IPR015867">
    <property type="entry name" value="N-reg_PII/ATP_PRibTrfase_C"/>
</dbReference>
<dbReference type="InterPro" id="IPR011322">
    <property type="entry name" value="N-reg_PII-like_a/b"/>
</dbReference>
<evidence type="ECO:0000313" key="3">
    <source>
        <dbReference type="Proteomes" id="UP000265431"/>
    </source>
</evidence>
<dbReference type="Proteomes" id="UP000265431">
    <property type="component" value="Unassembled WGS sequence"/>
</dbReference>
<sequence>MHAMKRLELIIERMAMKRAGRVLESAGIKGYTVVPALAGYGQGSYWQRDRDMSASQDMVIMIAISSDSVMQVALQDLQKLLGAHIGVLSVSDVNVLRPERF</sequence>
<dbReference type="GO" id="GO:0006808">
    <property type="term" value="P:regulation of nitrogen utilization"/>
    <property type="evidence" value="ECO:0007669"/>
    <property type="project" value="InterPro"/>
</dbReference>
<accession>A0A399R312</accession>
<evidence type="ECO:0000313" key="2">
    <source>
        <dbReference type="EMBL" id="RIJ24615.1"/>
    </source>
</evidence>